<name>A0ACC2PSY2_9HYME</name>
<organism evidence="1 2">
    <name type="scientific">Eretmocerus hayati</name>
    <dbReference type="NCBI Taxonomy" id="131215"/>
    <lineage>
        <taxon>Eukaryota</taxon>
        <taxon>Metazoa</taxon>
        <taxon>Ecdysozoa</taxon>
        <taxon>Arthropoda</taxon>
        <taxon>Hexapoda</taxon>
        <taxon>Insecta</taxon>
        <taxon>Pterygota</taxon>
        <taxon>Neoptera</taxon>
        <taxon>Endopterygota</taxon>
        <taxon>Hymenoptera</taxon>
        <taxon>Apocrita</taxon>
        <taxon>Proctotrupomorpha</taxon>
        <taxon>Chalcidoidea</taxon>
        <taxon>Aphelinidae</taxon>
        <taxon>Aphelininae</taxon>
        <taxon>Eretmocerus</taxon>
    </lineage>
</organism>
<proteinExistence type="predicted"/>
<dbReference type="Proteomes" id="UP001239111">
    <property type="component" value="Chromosome 1"/>
</dbReference>
<gene>
    <name evidence="1" type="ORF">QAD02_022321</name>
</gene>
<sequence length="336" mass="38406">MFRSRSQNNIGDSEREAKFVQERIDAVEKHFAELCSVFAAYTRKAARLRDKNDEVAKTIQTYAESEDINRSMSTCLVNFANTLSVVGDYRDAEVQRLNTKVIAPLSQYQNTCKRARENVKTTFTARDEELKRKRMLEKVRDENPKNQQRISQAKTNLIKATVEVSKVVKGLEEQIDSFERQKLHDLKTIFLNFTTVQLSFHAKAVELFTKAYQDIAEINEVQDLEDYQFARGELNGEFRDTLKSLESTSKLSSSKRPHFRHAHSLINLPNRTSPSPTSMRKHRGHRTPESLDSSKTGNTNSSESVIVDDYDESTDESGDSTSVRGKKAVRSRLKTV</sequence>
<evidence type="ECO:0000313" key="1">
    <source>
        <dbReference type="EMBL" id="KAJ8686527.1"/>
    </source>
</evidence>
<accession>A0ACC2PSY2</accession>
<comment type="caution">
    <text evidence="1">The sequence shown here is derived from an EMBL/GenBank/DDBJ whole genome shotgun (WGS) entry which is preliminary data.</text>
</comment>
<protein>
    <submittedName>
        <fullName evidence="1">Uncharacterized protein</fullName>
    </submittedName>
</protein>
<dbReference type="EMBL" id="CM056741">
    <property type="protein sequence ID" value="KAJ8686527.1"/>
    <property type="molecule type" value="Genomic_DNA"/>
</dbReference>
<reference evidence="1" key="1">
    <citation type="submission" date="2023-04" db="EMBL/GenBank/DDBJ databases">
        <title>A chromosome-level genome assembly of the parasitoid wasp Eretmocerus hayati.</title>
        <authorList>
            <person name="Zhong Y."/>
            <person name="Liu S."/>
            <person name="Liu Y."/>
        </authorList>
    </citation>
    <scope>NUCLEOTIDE SEQUENCE</scope>
    <source>
        <strain evidence="1">ZJU_SS_LIU_2023</strain>
    </source>
</reference>
<evidence type="ECO:0000313" key="2">
    <source>
        <dbReference type="Proteomes" id="UP001239111"/>
    </source>
</evidence>
<keyword evidence="2" id="KW-1185">Reference proteome</keyword>